<dbReference type="GeneID" id="6083147"/>
<keyword evidence="2" id="KW-1185">Reference proteome</keyword>
<proteinExistence type="predicted"/>
<protein>
    <submittedName>
        <fullName evidence="1">Predicted protein</fullName>
    </submittedName>
</protein>
<reference evidence="1 2" key="1">
    <citation type="journal article" date="2008" name="Nature">
        <title>The genome of Laccaria bicolor provides insights into mycorrhizal symbiosis.</title>
        <authorList>
            <person name="Martin F."/>
            <person name="Aerts A."/>
            <person name="Ahren D."/>
            <person name="Brun A."/>
            <person name="Danchin E.G.J."/>
            <person name="Duchaussoy F."/>
            <person name="Gibon J."/>
            <person name="Kohler A."/>
            <person name="Lindquist E."/>
            <person name="Pereda V."/>
            <person name="Salamov A."/>
            <person name="Shapiro H.J."/>
            <person name="Wuyts J."/>
            <person name="Blaudez D."/>
            <person name="Buee M."/>
            <person name="Brokstein P."/>
            <person name="Canbaeck B."/>
            <person name="Cohen D."/>
            <person name="Courty P.E."/>
            <person name="Coutinho P.M."/>
            <person name="Delaruelle C."/>
            <person name="Detter J.C."/>
            <person name="Deveau A."/>
            <person name="DiFazio S."/>
            <person name="Duplessis S."/>
            <person name="Fraissinet-Tachet L."/>
            <person name="Lucic E."/>
            <person name="Frey-Klett P."/>
            <person name="Fourrey C."/>
            <person name="Feussner I."/>
            <person name="Gay G."/>
            <person name="Grimwood J."/>
            <person name="Hoegger P.J."/>
            <person name="Jain P."/>
            <person name="Kilaru S."/>
            <person name="Labbe J."/>
            <person name="Lin Y.C."/>
            <person name="Legue V."/>
            <person name="Le Tacon F."/>
            <person name="Marmeisse R."/>
            <person name="Melayah D."/>
            <person name="Montanini B."/>
            <person name="Muratet M."/>
            <person name="Nehls U."/>
            <person name="Niculita-Hirzel H."/>
            <person name="Oudot-Le Secq M.P."/>
            <person name="Peter M."/>
            <person name="Quesneville H."/>
            <person name="Rajashekar B."/>
            <person name="Reich M."/>
            <person name="Rouhier N."/>
            <person name="Schmutz J."/>
            <person name="Yin T."/>
            <person name="Chalot M."/>
            <person name="Henrissat B."/>
            <person name="Kuees U."/>
            <person name="Lucas S."/>
            <person name="Van de Peer Y."/>
            <person name="Podila G.K."/>
            <person name="Polle A."/>
            <person name="Pukkila P.J."/>
            <person name="Richardson P.M."/>
            <person name="Rouze P."/>
            <person name="Sanders I.R."/>
            <person name="Stajich J.E."/>
            <person name="Tunlid A."/>
            <person name="Tuskan G."/>
            <person name="Grigoriev I.V."/>
        </authorList>
    </citation>
    <scope>NUCLEOTIDE SEQUENCE [LARGE SCALE GENOMIC DNA]</scope>
    <source>
        <strain evidence="2">S238N-H82 / ATCC MYA-4686</strain>
    </source>
</reference>
<dbReference type="InParanoid" id="B0DU44"/>
<dbReference type="RefSeq" id="XP_001887449.1">
    <property type="nucleotide sequence ID" value="XM_001887414.1"/>
</dbReference>
<accession>B0DU44</accession>
<dbReference type="STRING" id="486041.B0DU44"/>
<dbReference type="KEGG" id="lbc:LACBIDRAFT_332870"/>
<dbReference type="EMBL" id="DS547135">
    <property type="protein sequence ID" value="EDR01839.1"/>
    <property type="molecule type" value="Genomic_DNA"/>
</dbReference>
<gene>
    <name evidence="1" type="ORF">LACBIDRAFT_332870</name>
</gene>
<name>B0DU44_LACBS</name>
<organism evidence="2">
    <name type="scientific">Laccaria bicolor (strain S238N-H82 / ATCC MYA-4686)</name>
    <name type="common">Bicoloured deceiver</name>
    <name type="synonym">Laccaria laccata var. bicolor</name>
    <dbReference type="NCBI Taxonomy" id="486041"/>
    <lineage>
        <taxon>Eukaryota</taxon>
        <taxon>Fungi</taxon>
        <taxon>Dikarya</taxon>
        <taxon>Basidiomycota</taxon>
        <taxon>Agaricomycotina</taxon>
        <taxon>Agaricomycetes</taxon>
        <taxon>Agaricomycetidae</taxon>
        <taxon>Agaricales</taxon>
        <taxon>Agaricineae</taxon>
        <taxon>Hydnangiaceae</taxon>
        <taxon>Laccaria</taxon>
    </lineage>
</organism>
<evidence type="ECO:0000313" key="2">
    <source>
        <dbReference type="Proteomes" id="UP000001194"/>
    </source>
</evidence>
<sequence length="214" mass="24204">MLHESDLEGLHIKGVVERNIATLFADVTTVCLSENDNFSDLQNILQKWCCASGAKFNVQKTEIILMGSHEYRLGVVANRKLNENYPTIPPQIHIAKDGEPVRVLGAFVGNKVDQVNVWVPILEKTDNTLSRWERTCPTPDGRRLIIGMVMGGYTQYLARVQGMPEEVEVLFTKRIRNFMSEGRAVPMVGLPMLHRNLEDGELDNEQDKDYDHPA</sequence>
<dbReference type="Proteomes" id="UP000001194">
    <property type="component" value="Unassembled WGS sequence"/>
</dbReference>
<dbReference type="AlphaFoldDB" id="B0DU44"/>
<dbReference type="HOGENOM" id="CLU_077575_1_0_1"/>
<evidence type="ECO:0000313" key="1">
    <source>
        <dbReference type="EMBL" id="EDR01839.1"/>
    </source>
</evidence>
<dbReference type="OrthoDB" id="2205812at2759"/>